<dbReference type="GO" id="GO:0016757">
    <property type="term" value="F:glycosyltransferase activity"/>
    <property type="evidence" value="ECO:0007669"/>
    <property type="project" value="InterPro"/>
</dbReference>
<evidence type="ECO:0000256" key="1">
    <source>
        <dbReference type="SAM" id="Phobius"/>
    </source>
</evidence>
<dbReference type="RefSeq" id="WP_409931589.1">
    <property type="nucleotide sequence ID" value="NZ_CAKMTQ010000034.1"/>
</dbReference>
<protein>
    <submittedName>
        <fullName evidence="3">Glycos_transf_1 domain-containing protein</fullName>
    </submittedName>
</protein>
<sequence>MKTILLSSLSYEGCYGGVENSLRYLSKSYKRNGDDVIVLASASSDKSFERFGDEDGVTLVRFRRNFFGNKYLNMMLFPLFILDLVWALSLIKHKYSIDKSVCRNQFICFFVNLFFAKKNVYLAPGFSHRQSAKENMTNEGLTLTLRRKLHMLFDYAALRFSQSVYVFSNNMLEQAQEVSSSFSSESIVQKISLTKPGVDKSVFFPIGGKEKHSLKESLGLPHDKVVLLCVGRCVKAKGFELALQSMVSNEQCHLVIVGDGPELDNLKVLASSLHVEQSVTFFGARSDVKSFYQASDYFFMSSTYEPLGQTILEAISCSLPVLAFESNVMTATKELMQKRGVIYIKNTERDTMKSSIASIPTVESNDYKLLSESAFELSALFDWDKLAQDLVADIE</sequence>
<comment type="caution">
    <text evidence="3">The sequence shown here is derived from an EMBL/GenBank/DDBJ whole genome shotgun (WGS) entry which is preliminary data.</text>
</comment>
<dbReference type="PANTHER" id="PTHR45947">
    <property type="entry name" value="SULFOQUINOVOSYL TRANSFERASE SQD2"/>
    <property type="match status" value="1"/>
</dbReference>
<organism evidence="3 4">
    <name type="scientific">Vibrio owensii</name>
    <dbReference type="NCBI Taxonomy" id="696485"/>
    <lineage>
        <taxon>Bacteria</taxon>
        <taxon>Pseudomonadati</taxon>
        <taxon>Pseudomonadota</taxon>
        <taxon>Gammaproteobacteria</taxon>
        <taxon>Vibrionales</taxon>
        <taxon>Vibrionaceae</taxon>
        <taxon>Vibrio</taxon>
    </lineage>
</organism>
<keyword evidence="1" id="KW-1133">Transmembrane helix</keyword>
<gene>
    <name evidence="3" type="ORF">THF1D04_40156</name>
</gene>
<keyword evidence="1" id="KW-0472">Membrane</keyword>
<evidence type="ECO:0000313" key="3">
    <source>
        <dbReference type="EMBL" id="CAH1535331.1"/>
    </source>
</evidence>
<dbReference type="Gene3D" id="3.40.50.2000">
    <property type="entry name" value="Glycogen Phosphorylase B"/>
    <property type="match status" value="2"/>
</dbReference>
<name>A0AAU9Q8C2_9VIBR</name>
<evidence type="ECO:0000313" key="4">
    <source>
        <dbReference type="Proteomes" id="UP001295420"/>
    </source>
</evidence>
<dbReference type="EMBL" id="CAKMTQ010000034">
    <property type="protein sequence ID" value="CAH1535331.1"/>
    <property type="molecule type" value="Genomic_DNA"/>
</dbReference>
<dbReference type="CDD" id="cd03801">
    <property type="entry name" value="GT4_PimA-like"/>
    <property type="match status" value="1"/>
</dbReference>
<dbReference type="SUPFAM" id="SSF53756">
    <property type="entry name" value="UDP-Glycosyltransferase/glycogen phosphorylase"/>
    <property type="match status" value="1"/>
</dbReference>
<keyword evidence="1" id="KW-0812">Transmembrane</keyword>
<evidence type="ECO:0000259" key="2">
    <source>
        <dbReference type="Pfam" id="PF00534"/>
    </source>
</evidence>
<feature type="domain" description="Glycosyl transferase family 1" evidence="2">
    <location>
        <begin position="213"/>
        <end position="329"/>
    </location>
</feature>
<dbReference type="Pfam" id="PF00534">
    <property type="entry name" value="Glycos_transf_1"/>
    <property type="match status" value="1"/>
</dbReference>
<proteinExistence type="predicted"/>
<accession>A0AAU9Q8C2</accession>
<feature type="transmembrane region" description="Helical" evidence="1">
    <location>
        <begin position="71"/>
        <end position="91"/>
    </location>
</feature>
<reference evidence="3" key="1">
    <citation type="submission" date="2022-01" db="EMBL/GenBank/DDBJ databases">
        <authorList>
            <person name="Lagorce A."/>
        </authorList>
    </citation>
    <scope>NUCLEOTIDE SEQUENCE</scope>
    <source>
        <strain evidence="3">Th15_F1_D04</strain>
    </source>
</reference>
<dbReference type="Proteomes" id="UP001295420">
    <property type="component" value="Unassembled WGS sequence"/>
</dbReference>
<dbReference type="PANTHER" id="PTHR45947:SF3">
    <property type="entry name" value="SULFOQUINOVOSYL TRANSFERASE SQD2"/>
    <property type="match status" value="1"/>
</dbReference>
<dbReference type="InterPro" id="IPR001296">
    <property type="entry name" value="Glyco_trans_1"/>
</dbReference>
<dbReference type="AlphaFoldDB" id="A0AAU9Q8C2"/>
<dbReference type="InterPro" id="IPR050194">
    <property type="entry name" value="Glycosyltransferase_grp1"/>
</dbReference>